<dbReference type="OrthoDB" id="8148at10239"/>
<evidence type="ECO:0000313" key="1">
    <source>
        <dbReference type="EMBL" id="AEB00385.1"/>
    </source>
</evidence>
<dbReference type="EMBL" id="HQ116624">
    <property type="protein sequence ID" value="AEB00385.1"/>
    <property type="molecule type" value="Genomic_DNA"/>
</dbReference>
<protein>
    <submittedName>
        <fullName evidence="1">Lef-3</fullName>
    </submittedName>
</protein>
<reference evidence="1 2" key="1">
    <citation type="journal article" date="2011" name="Arch. Virol.">
        <title>Genomic sequencing and analysis of Clostera anachoreta granulovirus.</title>
        <authorList>
            <person name="Liang Z."/>
            <person name="Zhang X."/>
            <person name="Yin X."/>
            <person name="Cao S."/>
            <person name="Xu F."/>
        </authorList>
    </citation>
    <scope>NUCLEOTIDE SEQUENCE [LARGE SCALE GENOMIC DNA]</scope>
    <source>
        <strain evidence="1">ClanGV-HBHN</strain>
    </source>
</reference>
<dbReference type="RefSeq" id="YP_004376305.1">
    <property type="nucleotide sequence ID" value="NC_015398.1"/>
</dbReference>
<name>F4ZKX4_9BBAC</name>
<proteinExistence type="predicted"/>
<sequence length="336" mass="39187">MSKRPSETPIFDVDVTDKKMIVTTDQIVLMKRKFQKGNGQVDNNVVFKLDCRTVNCNEQTLVYVDSEEMFNNIIVNCSYTFIVEKKGRRWHLLNMTQLENEKLTMKKLEMNDFINRTDTLVNYYIIAAYEKSDGINMFGLIELENEYKQCDMFVKFSGAGCFNFTENESNKQKSDRALTKIYNELVNKWWVFGVTCFINANKTINMTVKDNSDIDVSENEELICGKKPNLSYIHKNYFYVCQVFSVGKCEFISGNHSRLKFTFTVENEETMYATKFISNEETAQEIISDINSVNFDIKLGSVIKCVYMHRLYENTHYYNVVSILCIDTDKNVTTIF</sequence>
<accession>F4ZKX4</accession>
<dbReference type="KEGG" id="vg:10722978"/>
<dbReference type="GeneID" id="10722978"/>
<organism evidence="1 2">
    <name type="scientific">Clostera anachoreta granulovirus</name>
    <dbReference type="NCBI Taxonomy" id="283675"/>
    <lineage>
        <taxon>Viruses</taxon>
        <taxon>Viruses incertae sedis</taxon>
        <taxon>Naldaviricetes</taxon>
        <taxon>Lefavirales</taxon>
        <taxon>Baculoviridae</taxon>
        <taxon>Betabaculovirus</taxon>
        <taxon>Betabaculovirus clanachoretae</taxon>
    </lineage>
</organism>
<evidence type="ECO:0000313" key="2">
    <source>
        <dbReference type="Proteomes" id="UP000203549"/>
    </source>
</evidence>
<keyword evidence="2" id="KW-1185">Reference proteome</keyword>
<dbReference type="Proteomes" id="UP000203549">
    <property type="component" value="Segment"/>
</dbReference>